<keyword evidence="1" id="KW-0436">Ligase</keyword>
<organism evidence="4 5">
    <name type="scientific">Cudoniella acicularis</name>
    <dbReference type="NCBI Taxonomy" id="354080"/>
    <lineage>
        <taxon>Eukaryota</taxon>
        <taxon>Fungi</taxon>
        <taxon>Dikarya</taxon>
        <taxon>Ascomycota</taxon>
        <taxon>Pezizomycotina</taxon>
        <taxon>Leotiomycetes</taxon>
        <taxon>Helotiales</taxon>
        <taxon>Tricladiaceae</taxon>
        <taxon>Cudoniella</taxon>
    </lineage>
</organism>
<dbReference type="GO" id="GO:0003677">
    <property type="term" value="F:DNA binding"/>
    <property type="evidence" value="ECO:0007669"/>
    <property type="project" value="InterPro"/>
</dbReference>
<feature type="compositionally biased region" description="Polar residues" evidence="2">
    <location>
        <begin position="240"/>
        <end position="253"/>
    </location>
</feature>
<dbReference type="OrthoDB" id="2160351at2759"/>
<evidence type="ECO:0000313" key="4">
    <source>
        <dbReference type="EMBL" id="KAF4626573.1"/>
    </source>
</evidence>
<feature type="compositionally biased region" description="Low complexity" evidence="2">
    <location>
        <begin position="254"/>
        <end position="268"/>
    </location>
</feature>
<gene>
    <name evidence="4" type="ORF">G7Y89_g11585</name>
</gene>
<feature type="compositionally biased region" description="Polar residues" evidence="2">
    <location>
        <begin position="406"/>
        <end position="417"/>
    </location>
</feature>
<dbReference type="Gene3D" id="1.10.3260.10">
    <property type="entry name" value="DNA ligase, ATP-dependent, N-terminal domain"/>
    <property type="match status" value="1"/>
</dbReference>
<name>A0A8H4RBP8_9HELO</name>
<dbReference type="Pfam" id="PF04675">
    <property type="entry name" value="DNA_ligase_A_N"/>
    <property type="match status" value="1"/>
</dbReference>
<feature type="compositionally biased region" description="Polar residues" evidence="2">
    <location>
        <begin position="473"/>
        <end position="483"/>
    </location>
</feature>
<reference evidence="4 5" key="1">
    <citation type="submission" date="2020-03" db="EMBL/GenBank/DDBJ databases">
        <title>Draft Genome Sequence of Cudoniella acicularis.</title>
        <authorList>
            <person name="Buettner E."/>
            <person name="Kellner H."/>
        </authorList>
    </citation>
    <scope>NUCLEOTIDE SEQUENCE [LARGE SCALE GENOMIC DNA]</scope>
    <source>
        <strain evidence="4 5">DSM 108380</strain>
    </source>
</reference>
<accession>A0A8H4RBP8</accession>
<dbReference type="Proteomes" id="UP000566819">
    <property type="component" value="Unassembled WGS sequence"/>
</dbReference>
<sequence>MPFRFVYLCDLLHNLEKPYLRDAPLLPRHLREYQQRTVTLWLQKHRESLNEFSTKADVVMSMLRPGEWADRDFGMDVEDVERLIARILAVTREQYRELQRYKTEPYNGDLGAFVERVMVGMDRVVFATDVNSVTVEEVDQILLKTASRNPSSSTEIHSLAAACKDFDTIDAFANLYERLKPREAKWLTRILLKTIEPAKFPADLGLESNQSNLPNCVKLHVEFPSSTPVALQLGGTGVWKSSTQQTANKTSTQRSSPARGSSPGGSLSVRATVTKPVLSKQRPVITTQASTSSTRRRPLNESPRRNQKRRYISRGSSPGPIVFQRGVLRPIRSTEISNNSSQPTSLSNPSSKTPNRPPASPRNTVAIRPGARCPTFQLGISRPSPKPDASNLTLQTPPSLAPSPKAHNNASYSQQVRQTEKCPESQSLAPSCQPEVIAETQRPIPVKTAGSHSTLMTPLPSSAPILPTPPAPTSTVIRQSTKSKQLKATLPSPLVTAGRGKCRLATGTCPLTNYILLLSPLIPKISYIQEKLLPWHGSLYLTSLTFLSHLSLPRHCPLTRKKYRKIVLVETHTNYTKETGDFLKKIESLNLKRSGGRKQWVEVYDWRLLECMAKIDQGKRLDYCPWKRCFICVV</sequence>
<feature type="region of interest" description="Disordered" evidence="2">
    <location>
        <begin position="240"/>
        <end position="433"/>
    </location>
</feature>
<dbReference type="AlphaFoldDB" id="A0A8H4RBP8"/>
<feature type="domain" description="DNA ligase ATP-dependent N-terminal" evidence="3">
    <location>
        <begin position="38"/>
        <end position="194"/>
    </location>
</feature>
<evidence type="ECO:0000313" key="5">
    <source>
        <dbReference type="Proteomes" id="UP000566819"/>
    </source>
</evidence>
<keyword evidence="5" id="KW-1185">Reference proteome</keyword>
<feature type="compositionally biased region" description="Low complexity" evidence="2">
    <location>
        <begin position="337"/>
        <end position="351"/>
    </location>
</feature>
<proteinExistence type="predicted"/>
<dbReference type="InterPro" id="IPR012308">
    <property type="entry name" value="DNA_ligase_ATP-dep_N"/>
</dbReference>
<dbReference type="EMBL" id="JAAMPI010001128">
    <property type="protein sequence ID" value="KAF4626573.1"/>
    <property type="molecule type" value="Genomic_DNA"/>
</dbReference>
<evidence type="ECO:0000256" key="2">
    <source>
        <dbReference type="SAM" id="MobiDB-lite"/>
    </source>
</evidence>
<comment type="caution">
    <text evidence="4">The sequence shown here is derived from an EMBL/GenBank/DDBJ whole genome shotgun (WGS) entry which is preliminary data.</text>
</comment>
<feature type="region of interest" description="Disordered" evidence="2">
    <location>
        <begin position="457"/>
        <end position="483"/>
    </location>
</feature>
<dbReference type="GO" id="GO:0006281">
    <property type="term" value="P:DNA repair"/>
    <property type="evidence" value="ECO:0007669"/>
    <property type="project" value="InterPro"/>
</dbReference>
<dbReference type="InterPro" id="IPR036599">
    <property type="entry name" value="DNA_ligase_N_sf"/>
</dbReference>
<evidence type="ECO:0000259" key="3">
    <source>
        <dbReference type="Pfam" id="PF04675"/>
    </source>
</evidence>
<evidence type="ECO:0000256" key="1">
    <source>
        <dbReference type="ARBA" id="ARBA00022598"/>
    </source>
</evidence>
<protein>
    <recommendedName>
        <fullName evidence="3">DNA ligase ATP-dependent N-terminal domain-containing protein</fullName>
    </recommendedName>
</protein>
<dbReference type="GO" id="GO:0003910">
    <property type="term" value="F:DNA ligase (ATP) activity"/>
    <property type="evidence" value="ECO:0007669"/>
    <property type="project" value="InterPro"/>
</dbReference>
<dbReference type="GO" id="GO:0006310">
    <property type="term" value="P:DNA recombination"/>
    <property type="evidence" value="ECO:0007669"/>
    <property type="project" value="InterPro"/>
</dbReference>